<accession>A0A7W7PKW3</accession>
<dbReference type="Proteomes" id="UP000556084">
    <property type="component" value="Unassembled WGS sequence"/>
</dbReference>
<dbReference type="Pfam" id="PF11251">
    <property type="entry name" value="DUF3050"/>
    <property type="match status" value="1"/>
</dbReference>
<evidence type="ECO:0000313" key="2">
    <source>
        <dbReference type="Proteomes" id="UP000556084"/>
    </source>
</evidence>
<comment type="caution">
    <text evidence="1">The sequence shown here is derived from an EMBL/GenBank/DDBJ whole genome shotgun (WGS) entry which is preliminary data.</text>
</comment>
<evidence type="ECO:0008006" key="3">
    <source>
        <dbReference type="Google" id="ProtNLM"/>
    </source>
</evidence>
<sequence>MAPSRYHTDVTHPGLTALKAQIEPVRNSVIGHPLYRSITTAAATRVFMEHHVFAVWDFMSLLTNLQRQLTCVEVPWVPEGPVASRRLINEITLVEESDEYGDSYISHFELYRAGMADVGADTAPVDAFIQALRQGVPVAKALDAARVPAPSADFVSATWSVLETAPVHCQAAVFAFGREDLIPEMFEQVVRIEDPNGSLTRFKDYLARHIEVDADEHTPMAMHMLVDLCRDDPAKWARCADAVRAALHARARLWTAVTAVITADGKR</sequence>
<reference evidence="1 2" key="1">
    <citation type="submission" date="2020-08" db="EMBL/GenBank/DDBJ databases">
        <title>Genomic Encyclopedia of Type Strains, Phase III (KMG-III): the genomes of soil and plant-associated and newly described type strains.</title>
        <authorList>
            <person name="Whitman W."/>
        </authorList>
    </citation>
    <scope>NUCLEOTIDE SEQUENCE [LARGE SCALE GENOMIC DNA]</scope>
    <source>
        <strain evidence="1 2">CECT 3266</strain>
    </source>
</reference>
<name>A0A7W7PKW3_9ACTN</name>
<dbReference type="InterPro" id="IPR024423">
    <property type="entry name" value="DUF3050"/>
</dbReference>
<organism evidence="1 2">
    <name type="scientific">Streptomyces olivoverticillatus</name>
    <dbReference type="NCBI Taxonomy" id="66427"/>
    <lineage>
        <taxon>Bacteria</taxon>
        <taxon>Bacillati</taxon>
        <taxon>Actinomycetota</taxon>
        <taxon>Actinomycetes</taxon>
        <taxon>Kitasatosporales</taxon>
        <taxon>Streptomycetaceae</taxon>
        <taxon>Streptomyces</taxon>
    </lineage>
</organism>
<dbReference type="Gene3D" id="1.20.910.10">
    <property type="entry name" value="Heme oxygenase-like"/>
    <property type="match status" value="1"/>
</dbReference>
<dbReference type="RefSeq" id="WP_184349518.1">
    <property type="nucleotide sequence ID" value="NZ_JACHJH010000003.1"/>
</dbReference>
<dbReference type="EMBL" id="JACHJH010000003">
    <property type="protein sequence ID" value="MBB4893657.1"/>
    <property type="molecule type" value="Genomic_DNA"/>
</dbReference>
<dbReference type="SUPFAM" id="SSF48613">
    <property type="entry name" value="Heme oxygenase-like"/>
    <property type="match status" value="1"/>
</dbReference>
<protein>
    <recommendedName>
        <fullName evidence="3">Heme oxygenase</fullName>
    </recommendedName>
</protein>
<keyword evidence="2" id="KW-1185">Reference proteome</keyword>
<gene>
    <name evidence="1" type="ORF">FHS39_002688</name>
</gene>
<dbReference type="InterPro" id="IPR016084">
    <property type="entry name" value="Haem_Oase-like_multi-hlx"/>
</dbReference>
<proteinExistence type="predicted"/>
<dbReference type="AlphaFoldDB" id="A0A7W7PKW3"/>
<evidence type="ECO:0000313" key="1">
    <source>
        <dbReference type="EMBL" id="MBB4893657.1"/>
    </source>
</evidence>